<dbReference type="PANTHER" id="PTHR35562:SF2">
    <property type="entry name" value="DNA ENDONUCLEASE SMRA-RELATED"/>
    <property type="match status" value="1"/>
</dbReference>
<evidence type="ECO:0000259" key="2">
    <source>
        <dbReference type="PROSITE" id="PS50828"/>
    </source>
</evidence>
<dbReference type="PANTHER" id="PTHR35562">
    <property type="entry name" value="DNA ENDONUCLEASE SMRA-RELATED"/>
    <property type="match status" value="1"/>
</dbReference>
<evidence type="ECO:0000256" key="1">
    <source>
        <dbReference type="SAM" id="MobiDB-lite"/>
    </source>
</evidence>
<dbReference type="InterPro" id="IPR002625">
    <property type="entry name" value="Smr_dom"/>
</dbReference>
<dbReference type="OrthoDB" id="9808881at2"/>
<dbReference type="AlphaFoldDB" id="A0A317U0B9"/>
<accession>A0A317U0B9</accession>
<reference evidence="3 5" key="1">
    <citation type="submission" date="2018-05" db="EMBL/GenBank/DDBJ databases">
        <title>Legionella qingyii sp.nov., whole genome shotgun sequence.</title>
        <authorList>
            <person name="Wu H."/>
            <person name="Zhu Q."/>
            <person name="Hu C."/>
        </authorList>
    </citation>
    <scope>NUCLEOTIDE SEQUENCE [LARGE SCALE GENOMIC DNA]</scope>
    <source>
        <strain evidence="3 5">HEB18</strain>
    </source>
</reference>
<keyword evidence="6" id="KW-1185">Reference proteome</keyword>
<dbReference type="EMBL" id="RZGX01000028">
    <property type="protein sequence ID" value="RUR19568.1"/>
    <property type="molecule type" value="Genomic_DNA"/>
</dbReference>
<dbReference type="SUPFAM" id="SSF160443">
    <property type="entry name" value="SMR domain-like"/>
    <property type="match status" value="1"/>
</dbReference>
<dbReference type="InterPro" id="IPR036063">
    <property type="entry name" value="Smr_dom_sf"/>
</dbReference>
<dbReference type="Proteomes" id="UP000287374">
    <property type="component" value="Unassembled WGS sequence"/>
</dbReference>
<feature type="compositionally biased region" description="Basic and acidic residues" evidence="1">
    <location>
        <begin position="219"/>
        <end position="237"/>
    </location>
</feature>
<gene>
    <name evidence="3" type="ORF">DGG96_18530</name>
    <name evidence="4" type="ORF">ELY20_15635</name>
</gene>
<dbReference type="RefSeq" id="WP_110144014.1">
    <property type="nucleotide sequence ID" value="NZ_QHJG01000043.1"/>
</dbReference>
<evidence type="ECO:0000313" key="3">
    <source>
        <dbReference type="EMBL" id="PWY54166.1"/>
    </source>
</evidence>
<name>A0A317U0B9_9GAMM</name>
<feature type="region of interest" description="Disordered" evidence="1">
    <location>
        <begin position="201"/>
        <end position="255"/>
    </location>
</feature>
<evidence type="ECO:0000313" key="5">
    <source>
        <dbReference type="Proteomes" id="UP000247152"/>
    </source>
</evidence>
<sequence length="255" mass="28828">MLNEYYLTDDIEEPVLASSILSYATPTVSGKRFNELKTGQIAWEAKLDLSNLPSEGARTALLEFINKQIKKHKHCILVTHGTAGSKNTPPVLKNLINHWLPQISEVTAFHSALPKDGGIGAVYVLLRSAMDLPVPTRIEKSTSYLVAETKAMERQRRLAEQQGERRIALVKARQHSDYEAQPGPEGELQNNILQHPELDSQRYDGIDSPLNPEPPLNTDARREYDNERRNQEQEKQLRLGNMPKFTNTPKPRGPY</sequence>
<evidence type="ECO:0000313" key="6">
    <source>
        <dbReference type="Proteomes" id="UP000287374"/>
    </source>
</evidence>
<proteinExistence type="predicted"/>
<reference evidence="4 6" key="2">
    <citation type="submission" date="2018-12" db="EMBL/GenBank/DDBJ databases">
        <title>Legionella sp,whole genome shotgun sequence.</title>
        <authorList>
            <person name="Wu H."/>
        </authorList>
    </citation>
    <scope>NUCLEOTIDE SEQUENCE [LARGE SCALE GENOMIC DNA]</scope>
    <source>
        <strain evidence="4">Km489</strain>
        <strain evidence="6">km489</strain>
    </source>
</reference>
<protein>
    <submittedName>
        <fullName evidence="3">DNA mismatch repair protein MutS</fullName>
    </submittedName>
</protein>
<organism evidence="3 5">
    <name type="scientific">Legionella qingyii</name>
    <dbReference type="NCBI Taxonomy" id="2184757"/>
    <lineage>
        <taxon>Bacteria</taxon>
        <taxon>Pseudomonadati</taxon>
        <taxon>Pseudomonadota</taxon>
        <taxon>Gammaproteobacteria</taxon>
        <taxon>Legionellales</taxon>
        <taxon>Legionellaceae</taxon>
        <taxon>Legionella</taxon>
    </lineage>
</organism>
<evidence type="ECO:0000313" key="4">
    <source>
        <dbReference type="EMBL" id="RUR19568.1"/>
    </source>
</evidence>
<dbReference type="Gene3D" id="3.30.1370.110">
    <property type="match status" value="1"/>
</dbReference>
<feature type="domain" description="Smr" evidence="2">
    <location>
        <begin position="47"/>
        <end position="127"/>
    </location>
</feature>
<dbReference type="Pfam" id="PF01713">
    <property type="entry name" value="Smr"/>
    <property type="match status" value="1"/>
</dbReference>
<dbReference type="Proteomes" id="UP000247152">
    <property type="component" value="Unassembled WGS sequence"/>
</dbReference>
<dbReference type="EMBL" id="QHJG01000043">
    <property type="protein sequence ID" value="PWY54166.1"/>
    <property type="molecule type" value="Genomic_DNA"/>
</dbReference>
<comment type="caution">
    <text evidence="3">The sequence shown here is derived from an EMBL/GenBank/DDBJ whole genome shotgun (WGS) entry which is preliminary data.</text>
</comment>
<dbReference type="PROSITE" id="PS50828">
    <property type="entry name" value="SMR"/>
    <property type="match status" value="1"/>
</dbReference>